<accession>A0A2G8JFR6</accession>
<keyword evidence="3" id="KW-1185">Reference proteome</keyword>
<evidence type="ECO:0000256" key="1">
    <source>
        <dbReference type="SAM" id="MobiDB-lite"/>
    </source>
</evidence>
<dbReference type="OrthoDB" id="10426732at2759"/>
<protein>
    <submittedName>
        <fullName evidence="2">Uncharacterized protein</fullName>
    </submittedName>
</protein>
<evidence type="ECO:0000313" key="3">
    <source>
        <dbReference type="Proteomes" id="UP000230750"/>
    </source>
</evidence>
<dbReference type="Proteomes" id="UP000230750">
    <property type="component" value="Unassembled WGS sequence"/>
</dbReference>
<evidence type="ECO:0000313" key="2">
    <source>
        <dbReference type="EMBL" id="PIK34582.1"/>
    </source>
</evidence>
<reference evidence="2 3" key="1">
    <citation type="journal article" date="2017" name="PLoS Biol.">
        <title>The sea cucumber genome provides insights into morphological evolution and visceral regeneration.</title>
        <authorList>
            <person name="Zhang X."/>
            <person name="Sun L."/>
            <person name="Yuan J."/>
            <person name="Sun Y."/>
            <person name="Gao Y."/>
            <person name="Zhang L."/>
            <person name="Li S."/>
            <person name="Dai H."/>
            <person name="Hamel J.F."/>
            <person name="Liu C."/>
            <person name="Yu Y."/>
            <person name="Liu S."/>
            <person name="Lin W."/>
            <person name="Guo K."/>
            <person name="Jin S."/>
            <person name="Xu P."/>
            <person name="Storey K.B."/>
            <person name="Huan P."/>
            <person name="Zhang T."/>
            <person name="Zhou Y."/>
            <person name="Zhang J."/>
            <person name="Lin C."/>
            <person name="Li X."/>
            <person name="Xing L."/>
            <person name="Huo D."/>
            <person name="Sun M."/>
            <person name="Wang L."/>
            <person name="Mercier A."/>
            <person name="Li F."/>
            <person name="Yang H."/>
            <person name="Xiang J."/>
        </authorList>
    </citation>
    <scope>NUCLEOTIDE SEQUENCE [LARGE SCALE GENOMIC DNA]</scope>
    <source>
        <strain evidence="2">Shaxun</strain>
        <tissue evidence="2">Muscle</tissue>
    </source>
</reference>
<sequence length="181" mass="21304">MTSLRSENRAVRPKERVHVAKKENEDEADRFSLRRCRNMSPTYPPVSTNTNILPPYYTQTPDELFSSISEDLTTILDAADQSFTSAEQALKVFQTTFDQIDHDNPRCEEIGIYGVLKDLREETMKAVFDLERARLRAQKIQSEMTKLRRGLRTLECFAIRTKSWRQSSRNDQWRHLYSFYD</sequence>
<gene>
    <name evidence="2" type="ORF">BSL78_28597</name>
</gene>
<dbReference type="EMBL" id="MRZV01002132">
    <property type="protein sequence ID" value="PIK34582.1"/>
    <property type="molecule type" value="Genomic_DNA"/>
</dbReference>
<organism evidence="2 3">
    <name type="scientific">Stichopus japonicus</name>
    <name type="common">Sea cucumber</name>
    <dbReference type="NCBI Taxonomy" id="307972"/>
    <lineage>
        <taxon>Eukaryota</taxon>
        <taxon>Metazoa</taxon>
        <taxon>Echinodermata</taxon>
        <taxon>Eleutherozoa</taxon>
        <taxon>Echinozoa</taxon>
        <taxon>Holothuroidea</taxon>
        <taxon>Aspidochirotacea</taxon>
        <taxon>Aspidochirotida</taxon>
        <taxon>Stichopodidae</taxon>
        <taxon>Apostichopus</taxon>
    </lineage>
</organism>
<comment type="caution">
    <text evidence="2">The sequence shown here is derived from an EMBL/GenBank/DDBJ whole genome shotgun (WGS) entry which is preliminary data.</text>
</comment>
<proteinExistence type="predicted"/>
<name>A0A2G8JFR6_STIJA</name>
<dbReference type="AlphaFoldDB" id="A0A2G8JFR6"/>
<feature type="region of interest" description="Disordered" evidence="1">
    <location>
        <begin position="1"/>
        <end position="26"/>
    </location>
</feature>